<feature type="non-terminal residue" evidence="2">
    <location>
        <position position="1"/>
    </location>
</feature>
<dbReference type="EMBL" id="JABANM010014803">
    <property type="protein sequence ID" value="KAF4732101.1"/>
    <property type="molecule type" value="Genomic_DNA"/>
</dbReference>
<organism evidence="2 3">
    <name type="scientific">Perkinsus olseni</name>
    <name type="common">Perkinsus atlanticus</name>
    <dbReference type="NCBI Taxonomy" id="32597"/>
    <lineage>
        <taxon>Eukaryota</taxon>
        <taxon>Sar</taxon>
        <taxon>Alveolata</taxon>
        <taxon>Perkinsozoa</taxon>
        <taxon>Perkinsea</taxon>
        <taxon>Perkinsida</taxon>
        <taxon>Perkinsidae</taxon>
        <taxon>Perkinsus</taxon>
    </lineage>
</organism>
<dbReference type="AlphaFoldDB" id="A0A7J6SH24"/>
<sequence length="121" mass="12928">SDELRPADEEAATPLANVCDPTDTAVNTHAHSLEGDPVFPPPATIDGGPRLAVHRLIDDILSSILGTAREDRHGLDKHPLAVEEGVDTPEQLLQWAEKSPKCEVATLAVPGKPYDLVQVTP</sequence>
<feature type="non-terminal residue" evidence="2">
    <location>
        <position position="121"/>
    </location>
</feature>
<protein>
    <submittedName>
        <fullName evidence="2">Uncharacterized protein</fullName>
    </submittedName>
</protein>
<evidence type="ECO:0000313" key="2">
    <source>
        <dbReference type="EMBL" id="KAF4732101.1"/>
    </source>
</evidence>
<evidence type="ECO:0000313" key="3">
    <source>
        <dbReference type="Proteomes" id="UP000574390"/>
    </source>
</evidence>
<comment type="caution">
    <text evidence="2">The sequence shown here is derived from an EMBL/GenBank/DDBJ whole genome shotgun (WGS) entry which is preliminary data.</text>
</comment>
<feature type="region of interest" description="Disordered" evidence="1">
    <location>
        <begin position="1"/>
        <end position="46"/>
    </location>
</feature>
<gene>
    <name evidence="2" type="ORF">FOZ62_016942</name>
</gene>
<proteinExistence type="predicted"/>
<name>A0A7J6SH24_PEROL</name>
<reference evidence="2 3" key="1">
    <citation type="submission" date="2020-04" db="EMBL/GenBank/DDBJ databases">
        <title>Perkinsus olseni comparative genomics.</title>
        <authorList>
            <person name="Bogema D.R."/>
        </authorList>
    </citation>
    <scope>NUCLEOTIDE SEQUENCE [LARGE SCALE GENOMIC DNA]</scope>
    <source>
        <strain evidence="2">ATCC PRA-205</strain>
    </source>
</reference>
<evidence type="ECO:0000256" key="1">
    <source>
        <dbReference type="SAM" id="MobiDB-lite"/>
    </source>
</evidence>
<accession>A0A7J6SH24</accession>
<dbReference type="Proteomes" id="UP000574390">
    <property type="component" value="Unassembled WGS sequence"/>
</dbReference>